<dbReference type="AlphaFoldDB" id="A0A1D2QLV0"/>
<gene>
    <name evidence="1" type="ORF">AB835_13600</name>
</gene>
<protein>
    <recommendedName>
        <fullName evidence="3">Mangotoxin biosynthesis-involved protein MgoB</fullName>
    </recommendedName>
</protein>
<comment type="caution">
    <text evidence="1">The sequence shown here is derived from an EMBL/GenBank/DDBJ whole genome shotgun (WGS) entry which is preliminary data.</text>
</comment>
<reference evidence="1 2" key="1">
    <citation type="journal article" date="2016" name="Appl. Environ. Microbiol.">
        <title>Lack of Overt Genome Reduction in the Bryostatin-Producing Bryozoan Symbiont "Candidatus Endobugula sertula".</title>
        <authorList>
            <person name="Miller I.J."/>
            <person name="Vanee N."/>
            <person name="Fong S.S."/>
            <person name="Lim-Fong G.E."/>
            <person name="Kwan J.C."/>
        </authorList>
    </citation>
    <scope>NUCLEOTIDE SEQUENCE [LARGE SCALE GENOMIC DNA]</scope>
    <source>
        <strain evidence="1">AB1-4</strain>
    </source>
</reference>
<dbReference type="Gene3D" id="1.20.910.10">
    <property type="entry name" value="Heme oxygenase-like"/>
    <property type="match status" value="1"/>
</dbReference>
<evidence type="ECO:0008006" key="3">
    <source>
        <dbReference type="Google" id="ProtNLM"/>
    </source>
</evidence>
<evidence type="ECO:0000313" key="1">
    <source>
        <dbReference type="EMBL" id="ODS22546.1"/>
    </source>
</evidence>
<organism evidence="1 2">
    <name type="scientific">Candidatus Endobugula sertula</name>
    <name type="common">Bugula neritina bacterial symbiont</name>
    <dbReference type="NCBI Taxonomy" id="62101"/>
    <lineage>
        <taxon>Bacteria</taxon>
        <taxon>Pseudomonadati</taxon>
        <taxon>Pseudomonadota</taxon>
        <taxon>Gammaproteobacteria</taxon>
        <taxon>Cellvibrionales</taxon>
        <taxon>Cellvibrionaceae</taxon>
        <taxon>Candidatus Endobugula</taxon>
    </lineage>
</organism>
<name>A0A1D2QLV0_9GAMM</name>
<evidence type="ECO:0000313" key="2">
    <source>
        <dbReference type="Proteomes" id="UP000242502"/>
    </source>
</evidence>
<dbReference type="InterPro" id="IPR016084">
    <property type="entry name" value="Haem_Oase-like_multi-hlx"/>
</dbReference>
<sequence length="267" mass="30300">MNKELNVEFKKISKHPLYNNIKSLGDLRIFMSFHVFAVWDFMSLAKRLQRSLTCIELPWINPINSASARLINEIIFYEESDLNIDGSPASHVSMYLEAMEEVGADTTLFNSFIFAMAQGKKLKAALDVASVPNFVKKFVCNNIGVALNGLNEEVAANFLYGREDAIPEMFSQLLDQWGVSENRVPRMTYYLKRHIDLDGDEHGPAAHKILENLIGDCEHARKRAKNAAHKAIKDRVSLWDGILAQISENKNVKKIRLEKFDLSESLV</sequence>
<dbReference type="InterPro" id="IPR024423">
    <property type="entry name" value="DUF3050"/>
</dbReference>
<dbReference type="STRING" id="62101.AB835_13600"/>
<dbReference type="SUPFAM" id="SSF48613">
    <property type="entry name" value="Heme oxygenase-like"/>
    <property type="match status" value="1"/>
</dbReference>
<proteinExistence type="predicted"/>
<dbReference type="EMBL" id="MDLC01000069">
    <property type="protein sequence ID" value="ODS22546.1"/>
    <property type="molecule type" value="Genomic_DNA"/>
</dbReference>
<accession>A0A1D2QLV0</accession>
<dbReference type="Pfam" id="PF11251">
    <property type="entry name" value="DUF3050"/>
    <property type="match status" value="1"/>
</dbReference>
<dbReference type="Proteomes" id="UP000242502">
    <property type="component" value="Unassembled WGS sequence"/>
</dbReference>